<keyword evidence="3" id="KW-0285">Flavoprotein</keyword>
<dbReference type="VEuPathDB" id="FungiDB:BDEG_21852"/>
<evidence type="ECO:0000256" key="10">
    <source>
        <dbReference type="ARBA" id="ARBA00031145"/>
    </source>
</evidence>
<dbReference type="EMBL" id="DS022301">
    <property type="protein sequence ID" value="OAJ37880.1"/>
    <property type="molecule type" value="Genomic_DNA"/>
</dbReference>
<name>A0A177WEB1_BATDL</name>
<evidence type="ECO:0000256" key="2">
    <source>
        <dbReference type="ARBA" id="ARBA00012393"/>
    </source>
</evidence>
<evidence type="ECO:0000256" key="5">
    <source>
        <dbReference type="ARBA" id="ARBA00022679"/>
    </source>
</evidence>
<evidence type="ECO:0000256" key="9">
    <source>
        <dbReference type="ARBA" id="ARBA00022840"/>
    </source>
</evidence>
<keyword evidence="9" id="KW-0067">ATP-binding</keyword>
<proteinExistence type="predicted"/>
<keyword evidence="6" id="KW-0548">Nucleotidyltransferase</keyword>
<sequence>MDDRLASLHAVGDVDFPLLEGLEVDSVLPSIKYTSLKEIFDKRTCVDKVQSKLQAAMETIRKTLDQYGPCGTAVSFNGGKDCTITLFLYAVALEEYYCLHSTQQVMPIKLLYVSEEHSFPEIEQFVNTFTKILRADLTRVVGGMKVALKKFLDLNQQVKAILMGQRATDPHSDQLKKFDATNNGWPFVMRVHPILDWEYEDVWAAILGLKIPYCSLYSRG</sequence>
<evidence type="ECO:0000259" key="13">
    <source>
        <dbReference type="Pfam" id="PF01507"/>
    </source>
</evidence>
<evidence type="ECO:0000256" key="1">
    <source>
        <dbReference type="ARBA" id="ARBA00004726"/>
    </source>
</evidence>
<evidence type="ECO:0000313" key="14">
    <source>
        <dbReference type="EMBL" id="OAJ37880.1"/>
    </source>
</evidence>
<evidence type="ECO:0000313" key="15">
    <source>
        <dbReference type="Proteomes" id="UP000077115"/>
    </source>
</evidence>
<dbReference type="PANTHER" id="PTHR23293">
    <property type="entry name" value="FAD SYNTHETASE-RELATED FMN ADENYLYLTRANSFERASE"/>
    <property type="match status" value="1"/>
</dbReference>
<protein>
    <recommendedName>
        <fullName evidence="2">FAD synthase</fullName>
        <ecNumber evidence="2">2.7.7.2</ecNumber>
    </recommendedName>
    <alternativeName>
        <fullName evidence="10">FAD pyrophosphorylase</fullName>
    </alternativeName>
    <alternativeName>
        <fullName evidence="11">FMN adenylyltransferase</fullName>
    </alternativeName>
</protein>
<dbReference type="Gene3D" id="3.40.50.620">
    <property type="entry name" value="HUPs"/>
    <property type="match status" value="1"/>
</dbReference>
<comment type="catalytic activity">
    <reaction evidence="12">
        <text>FMN + ATP + H(+) = FAD + diphosphate</text>
        <dbReference type="Rhea" id="RHEA:17237"/>
        <dbReference type="ChEBI" id="CHEBI:15378"/>
        <dbReference type="ChEBI" id="CHEBI:30616"/>
        <dbReference type="ChEBI" id="CHEBI:33019"/>
        <dbReference type="ChEBI" id="CHEBI:57692"/>
        <dbReference type="ChEBI" id="CHEBI:58210"/>
        <dbReference type="EC" id="2.7.7.2"/>
    </reaction>
</comment>
<accession>A0A177WEB1</accession>
<dbReference type="InterPro" id="IPR002500">
    <property type="entry name" value="PAPS_reduct_dom"/>
</dbReference>
<dbReference type="SUPFAM" id="SSF52402">
    <property type="entry name" value="Adenine nucleotide alpha hydrolases-like"/>
    <property type="match status" value="1"/>
</dbReference>
<evidence type="ECO:0000256" key="12">
    <source>
        <dbReference type="ARBA" id="ARBA00049494"/>
    </source>
</evidence>
<dbReference type="Pfam" id="PF01507">
    <property type="entry name" value="PAPS_reduct"/>
    <property type="match status" value="1"/>
</dbReference>
<evidence type="ECO:0000256" key="6">
    <source>
        <dbReference type="ARBA" id="ARBA00022695"/>
    </source>
</evidence>
<dbReference type="OrthoDB" id="270728at2759"/>
<evidence type="ECO:0000256" key="11">
    <source>
        <dbReference type="ARBA" id="ARBA00031871"/>
    </source>
</evidence>
<keyword evidence="7" id="KW-0547">Nucleotide-binding</keyword>
<organism evidence="14 15">
    <name type="scientific">Batrachochytrium dendrobatidis (strain JEL423)</name>
    <dbReference type="NCBI Taxonomy" id="403673"/>
    <lineage>
        <taxon>Eukaryota</taxon>
        <taxon>Fungi</taxon>
        <taxon>Fungi incertae sedis</taxon>
        <taxon>Chytridiomycota</taxon>
        <taxon>Chytridiomycota incertae sedis</taxon>
        <taxon>Chytridiomycetes</taxon>
        <taxon>Rhizophydiales</taxon>
        <taxon>Rhizophydiales incertae sedis</taxon>
        <taxon>Batrachochytrium</taxon>
    </lineage>
</organism>
<evidence type="ECO:0000256" key="8">
    <source>
        <dbReference type="ARBA" id="ARBA00022827"/>
    </source>
</evidence>
<keyword evidence="8" id="KW-0274">FAD</keyword>
<gene>
    <name evidence="14" type="ORF">BDEG_21852</name>
</gene>
<dbReference type="EC" id="2.7.7.2" evidence="2"/>
<dbReference type="PANTHER" id="PTHR23293:SF9">
    <property type="entry name" value="FAD SYNTHASE"/>
    <property type="match status" value="1"/>
</dbReference>
<keyword evidence="4" id="KW-0288">FMN</keyword>
<evidence type="ECO:0000256" key="4">
    <source>
        <dbReference type="ARBA" id="ARBA00022643"/>
    </source>
</evidence>
<dbReference type="AlphaFoldDB" id="A0A177WEB1"/>
<evidence type="ECO:0000256" key="7">
    <source>
        <dbReference type="ARBA" id="ARBA00022741"/>
    </source>
</evidence>
<feature type="domain" description="Phosphoadenosine phosphosulphate reductase" evidence="13">
    <location>
        <begin position="73"/>
        <end position="220"/>
    </location>
</feature>
<dbReference type="GO" id="GO:0005524">
    <property type="term" value="F:ATP binding"/>
    <property type="evidence" value="ECO:0007669"/>
    <property type="project" value="UniProtKB-KW"/>
</dbReference>
<dbReference type="GO" id="GO:0003919">
    <property type="term" value="F:FMN adenylyltransferase activity"/>
    <property type="evidence" value="ECO:0007669"/>
    <property type="project" value="UniProtKB-EC"/>
</dbReference>
<comment type="pathway">
    <text evidence="1">Cofactor biosynthesis; FAD biosynthesis; FAD from FMN: step 1/1.</text>
</comment>
<reference evidence="14 15" key="1">
    <citation type="submission" date="2006-10" db="EMBL/GenBank/DDBJ databases">
        <title>The Genome Sequence of Batrachochytrium dendrobatidis JEL423.</title>
        <authorList>
            <consortium name="The Broad Institute Genome Sequencing Platform"/>
            <person name="Birren B."/>
            <person name="Lander E."/>
            <person name="Galagan J."/>
            <person name="Cuomo C."/>
            <person name="Devon K."/>
            <person name="Jaffe D."/>
            <person name="Butler J."/>
            <person name="Alvarez P."/>
            <person name="Gnerre S."/>
            <person name="Grabherr M."/>
            <person name="Kleber M."/>
            <person name="Mauceli E."/>
            <person name="Brockman W."/>
            <person name="Young S."/>
            <person name="LaButti K."/>
            <person name="Sykes S."/>
            <person name="DeCaprio D."/>
            <person name="Crawford M."/>
            <person name="Koehrsen M."/>
            <person name="Engels R."/>
            <person name="Montgomery P."/>
            <person name="Pearson M."/>
            <person name="Howarth C."/>
            <person name="Larson L."/>
            <person name="White J."/>
            <person name="O'Leary S."/>
            <person name="Kodira C."/>
            <person name="Zeng Q."/>
            <person name="Yandava C."/>
            <person name="Alvarado L."/>
            <person name="Longcore J."/>
            <person name="James T."/>
        </authorList>
    </citation>
    <scope>NUCLEOTIDE SEQUENCE [LARGE SCALE GENOMIC DNA]</scope>
    <source>
        <strain evidence="14 15">JEL423</strain>
    </source>
</reference>
<dbReference type="STRING" id="403673.A0A177WEB1"/>
<dbReference type="eggNOG" id="KOG2644">
    <property type="taxonomic scope" value="Eukaryota"/>
</dbReference>
<dbReference type="GO" id="GO:0006747">
    <property type="term" value="P:FAD biosynthetic process"/>
    <property type="evidence" value="ECO:0007669"/>
    <property type="project" value="TreeGrafter"/>
</dbReference>
<dbReference type="Proteomes" id="UP000077115">
    <property type="component" value="Unassembled WGS sequence"/>
</dbReference>
<dbReference type="InterPro" id="IPR014729">
    <property type="entry name" value="Rossmann-like_a/b/a_fold"/>
</dbReference>
<reference evidence="14 15" key="2">
    <citation type="submission" date="2016-05" db="EMBL/GenBank/DDBJ databases">
        <title>Lineage-specific infection strategies underlie the spectrum of fungal disease in amphibians.</title>
        <authorList>
            <person name="Cuomo C.A."/>
            <person name="Farrer R.A."/>
            <person name="James T."/>
            <person name="Longcore J."/>
            <person name="Birren B."/>
        </authorList>
    </citation>
    <scope>NUCLEOTIDE SEQUENCE [LARGE SCALE GENOMIC DNA]</scope>
    <source>
        <strain evidence="14 15">JEL423</strain>
    </source>
</reference>
<keyword evidence="5" id="KW-0808">Transferase</keyword>
<evidence type="ECO:0000256" key="3">
    <source>
        <dbReference type="ARBA" id="ARBA00022630"/>
    </source>
</evidence>
<dbReference type="CDD" id="cd23948">
    <property type="entry name" value="FAD_synthase"/>
    <property type="match status" value="1"/>
</dbReference>